<comment type="subunit">
    <text evidence="1">Homotetramer.</text>
</comment>
<gene>
    <name evidence="5" type="primary">ssb</name>
    <name evidence="5" type="ORF">KS419_13785</name>
</gene>
<dbReference type="CDD" id="cd04496">
    <property type="entry name" value="SSB_OBF"/>
    <property type="match status" value="1"/>
</dbReference>
<reference evidence="5 6" key="1">
    <citation type="submission" date="2021-06" db="EMBL/GenBank/DDBJ databases">
        <title>Bacillus sp. RD4P76, an endophyte from a halophyte.</title>
        <authorList>
            <person name="Sun J.-Q."/>
        </authorList>
    </citation>
    <scope>NUCLEOTIDE SEQUENCE [LARGE SCALE GENOMIC DNA]</scope>
    <source>
        <strain evidence="5 6">CGMCC 1.15917</strain>
    </source>
</reference>
<protein>
    <recommendedName>
        <fullName evidence="1 3">Single-stranded DNA-binding protein</fullName>
        <shortName evidence="1">SSB</shortName>
    </recommendedName>
</protein>
<name>A0ABS6JGM3_9BACI</name>
<sequence length="191" mass="20727">MLNQVILIGRIVKDPVVNNTKEGTAVTRLTLAVRRPFKNHEGNYDTDFVTCTAWKKLAETSADYCTKGSLVCVTGRVQVRTYDIMENKRMTISEIVAENITFLQLKRNQSSTEIVVPIPGQDSSHTPSQATKGNSAPPSHPDEIRNPNQTPPSGDASKPVQSSTTTSQTVSSAHGTTNQKESPASTATLPF</sequence>
<feature type="compositionally biased region" description="Low complexity" evidence="4">
    <location>
        <begin position="160"/>
        <end position="172"/>
    </location>
</feature>
<dbReference type="Proteomes" id="UP000784880">
    <property type="component" value="Unassembled WGS sequence"/>
</dbReference>
<dbReference type="EMBL" id="JAHQCS010000110">
    <property type="protein sequence ID" value="MBU9712797.1"/>
    <property type="molecule type" value="Genomic_DNA"/>
</dbReference>
<dbReference type="PROSITE" id="PS50935">
    <property type="entry name" value="SSB"/>
    <property type="match status" value="1"/>
</dbReference>
<dbReference type="HAMAP" id="MF_00984">
    <property type="entry name" value="SSB"/>
    <property type="match status" value="1"/>
</dbReference>
<keyword evidence="1 2" id="KW-0238">DNA-binding</keyword>
<proteinExistence type="inferred from homology"/>
<dbReference type="InterPro" id="IPR011344">
    <property type="entry name" value="ssDNA-bd"/>
</dbReference>
<evidence type="ECO:0000313" key="6">
    <source>
        <dbReference type="Proteomes" id="UP000784880"/>
    </source>
</evidence>
<comment type="caution">
    <text evidence="5">The sequence shown here is derived from an EMBL/GenBank/DDBJ whole genome shotgun (WGS) entry which is preliminary data.</text>
</comment>
<evidence type="ECO:0000313" key="5">
    <source>
        <dbReference type="EMBL" id="MBU9712797.1"/>
    </source>
</evidence>
<feature type="region of interest" description="Disordered" evidence="4">
    <location>
        <begin position="114"/>
        <end position="191"/>
    </location>
</feature>
<dbReference type="RefSeq" id="WP_217066969.1">
    <property type="nucleotide sequence ID" value="NZ_JAHQCS010000110.1"/>
</dbReference>
<accession>A0ABS6JGM3</accession>
<comment type="caution">
    <text evidence="1">Lacks conserved residue(s) required for the propagation of feature annotation.</text>
</comment>
<feature type="compositionally biased region" description="Polar residues" evidence="4">
    <location>
        <begin position="121"/>
        <end position="137"/>
    </location>
</feature>
<dbReference type="InterPro" id="IPR000424">
    <property type="entry name" value="Primosome_PriB/ssb"/>
</dbReference>
<feature type="compositionally biased region" description="Polar residues" evidence="4">
    <location>
        <begin position="173"/>
        <end position="191"/>
    </location>
</feature>
<evidence type="ECO:0000256" key="2">
    <source>
        <dbReference type="PROSITE-ProRule" id="PRU00252"/>
    </source>
</evidence>
<dbReference type="Pfam" id="PF00436">
    <property type="entry name" value="SSB"/>
    <property type="match status" value="1"/>
</dbReference>
<keyword evidence="6" id="KW-1185">Reference proteome</keyword>
<dbReference type="NCBIfam" id="TIGR00621">
    <property type="entry name" value="ssb"/>
    <property type="match status" value="1"/>
</dbReference>
<evidence type="ECO:0000256" key="1">
    <source>
        <dbReference type="HAMAP-Rule" id="MF_00984"/>
    </source>
</evidence>
<evidence type="ECO:0000256" key="4">
    <source>
        <dbReference type="SAM" id="MobiDB-lite"/>
    </source>
</evidence>
<organism evidence="5 6">
    <name type="scientific">Evansella tamaricis</name>
    <dbReference type="NCBI Taxonomy" id="2069301"/>
    <lineage>
        <taxon>Bacteria</taxon>
        <taxon>Bacillati</taxon>
        <taxon>Bacillota</taxon>
        <taxon>Bacilli</taxon>
        <taxon>Bacillales</taxon>
        <taxon>Bacillaceae</taxon>
        <taxon>Evansella</taxon>
    </lineage>
</organism>
<evidence type="ECO:0000256" key="3">
    <source>
        <dbReference type="RuleBase" id="RU000524"/>
    </source>
</evidence>
<dbReference type="GO" id="GO:0003677">
    <property type="term" value="F:DNA binding"/>
    <property type="evidence" value="ECO:0007669"/>
    <property type="project" value="UniProtKB-KW"/>
</dbReference>
<dbReference type="PANTHER" id="PTHR10302">
    <property type="entry name" value="SINGLE-STRANDED DNA-BINDING PROTEIN"/>
    <property type="match status" value="1"/>
</dbReference>
<dbReference type="PANTHER" id="PTHR10302:SF0">
    <property type="entry name" value="SINGLE-STRANDED DNA-BINDING PROTEIN, MITOCHONDRIAL"/>
    <property type="match status" value="1"/>
</dbReference>